<proteinExistence type="predicted"/>
<dbReference type="Proteomes" id="UP001476807">
    <property type="component" value="Unassembled WGS sequence"/>
</dbReference>
<dbReference type="GO" id="GO:0016757">
    <property type="term" value="F:glycosyltransferase activity"/>
    <property type="evidence" value="ECO:0007669"/>
    <property type="project" value="UniProtKB-KW"/>
</dbReference>
<protein>
    <submittedName>
        <fullName evidence="2">Glycosyltransferase family 2 protein</fullName>
        <ecNumber evidence="2">2.4.-.-</ecNumber>
    </submittedName>
</protein>
<dbReference type="InterPro" id="IPR029044">
    <property type="entry name" value="Nucleotide-diphossugar_trans"/>
</dbReference>
<dbReference type="CDD" id="cd06433">
    <property type="entry name" value="GT_2_WfgS_like"/>
    <property type="match status" value="1"/>
</dbReference>
<dbReference type="PANTHER" id="PTHR22916">
    <property type="entry name" value="GLYCOSYLTRANSFERASE"/>
    <property type="match status" value="1"/>
</dbReference>
<dbReference type="EMBL" id="JBEOKT010000016">
    <property type="protein sequence ID" value="MER2998971.1"/>
    <property type="molecule type" value="Genomic_DNA"/>
</dbReference>
<gene>
    <name evidence="2" type="ORF">ABS362_15560</name>
</gene>
<keyword evidence="2" id="KW-0808">Transferase</keyword>
<evidence type="ECO:0000313" key="2">
    <source>
        <dbReference type="EMBL" id="MER2998971.1"/>
    </source>
</evidence>
<accession>A0ABV1RXS4</accession>
<name>A0ABV1RXS4_9BACT</name>
<dbReference type="RefSeq" id="WP_350413499.1">
    <property type="nucleotide sequence ID" value="NZ_JBEOKT010000016.1"/>
</dbReference>
<feature type="domain" description="Glycosyltransferase 2-like" evidence="1">
    <location>
        <begin position="6"/>
        <end position="163"/>
    </location>
</feature>
<reference evidence="2 3" key="1">
    <citation type="submission" date="2024-06" db="EMBL/GenBank/DDBJ databases">
        <title>Pontibacter populi HYL7-15.</title>
        <authorList>
            <person name="Kim M.K."/>
        </authorList>
    </citation>
    <scope>NUCLEOTIDE SEQUENCE [LARGE SCALE GENOMIC DNA]</scope>
    <source>
        <strain evidence="2 3">HYL7-15</strain>
    </source>
</reference>
<dbReference type="PANTHER" id="PTHR22916:SF65">
    <property type="entry name" value="SLR1065 PROTEIN"/>
    <property type="match status" value="1"/>
</dbReference>
<evidence type="ECO:0000259" key="1">
    <source>
        <dbReference type="Pfam" id="PF00535"/>
    </source>
</evidence>
<keyword evidence="3" id="KW-1185">Reference proteome</keyword>
<comment type="caution">
    <text evidence="2">The sequence shown here is derived from an EMBL/GenBank/DDBJ whole genome shotgun (WGS) entry which is preliminary data.</text>
</comment>
<dbReference type="InterPro" id="IPR001173">
    <property type="entry name" value="Glyco_trans_2-like"/>
</dbReference>
<dbReference type="EC" id="2.4.-.-" evidence="2"/>
<dbReference type="SUPFAM" id="SSF53448">
    <property type="entry name" value="Nucleotide-diphospho-sugar transferases"/>
    <property type="match status" value="1"/>
</dbReference>
<organism evidence="2 3">
    <name type="scientific">Pontibacter populi</name>
    <dbReference type="NCBI Taxonomy" id="890055"/>
    <lineage>
        <taxon>Bacteria</taxon>
        <taxon>Pseudomonadati</taxon>
        <taxon>Bacteroidota</taxon>
        <taxon>Cytophagia</taxon>
        <taxon>Cytophagales</taxon>
        <taxon>Hymenobacteraceae</taxon>
        <taxon>Pontibacter</taxon>
    </lineage>
</organism>
<keyword evidence="2" id="KW-0328">Glycosyltransferase</keyword>
<dbReference type="Gene3D" id="3.90.550.10">
    <property type="entry name" value="Spore Coat Polysaccharide Biosynthesis Protein SpsA, Chain A"/>
    <property type="match status" value="1"/>
</dbReference>
<evidence type="ECO:0000313" key="3">
    <source>
        <dbReference type="Proteomes" id="UP001476807"/>
    </source>
</evidence>
<dbReference type="Pfam" id="PF00535">
    <property type="entry name" value="Glycos_transf_2"/>
    <property type="match status" value="1"/>
</dbReference>
<sequence>MKPLVTIVTPSFNQGQFIEETILSVLNQSYQNIQYIIIDGGSTDNTMEVVKKYRNSIDIVVHEKDKGQSDAINKGFKLATGDLVGWLNSDDILYPTCIEEIVKLYDDKPDGAIYYVPFQDGINAEGKVHNTAKRIIPGKNYLLNNNYSIIQASSFYKHSVLKKVNYVDESLHYCMDLDLWLKLLNHGPIYHVKTDKALSGFRNWESSKTTTGRDKFHFEILKTIQQYGGKAISRNVAHLYYNIFKYKLKNLIHYYD</sequence>